<name>A0A1Y2G751_9FUNG</name>
<dbReference type="Proteomes" id="UP000193648">
    <property type="component" value="Unassembled WGS sequence"/>
</dbReference>
<dbReference type="EMBL" id="MCFF01000066">
    <property type="protein sequence ID" value="ORY99699.1"/>
    <property type="molecule type" value="Genomic_DNA"/>
</dbReference>
<sequence>MFPTTEWLSEALQTLNAYDNNVLVDFPEINYYMLPETLRMIFQVINNKKFGEDLQRMQKWVKNVVHSVNASFADRLYSILTVEDNIYEKTFHADYNVEANITLRSLMSLSGENWLDDEAIKAILTFFSRGYGNGGKYVFIPPSWRWGAAIASATKKHIASKKTEKVFAIVYIGVWFISTSRLTVSALETH</sequence>
<keyword evidence="2" id="KW-1185">Reference proteome</keyword>
<proteinExistence type="predicted"/>
<dbReference type="GeneID" id="33568791"/>
<evidence type="ECO:0000313" key="2">
    <source>
        <dbReference type="Proteomes" id="UP000193648"/>
    </source>
</evidence>
<dbReference type="InParanoid" id="A0A1Y2G751"/>
<comment type="caution">
    <text evidence="1">The sequence shown here is derived from an EMBL/GenBank/DDBJ whole genome shotgun (WGS) entry which is preliminary data.</text>
</comment>
<evidence type="ECO:0000313" key="1">
    <source>
        <dbReference type="EMBL" id="ORY99699.1"/>
    </source>
</evidence>
<dbReference type="RefSeq" id="XP_021875963.1">
    <property type="nucleotide sequence ID" value="XM_022026948.1"/>
</dbReference>
<reference evidence="1 2" key="1">
    <citation type="submission" date="2016-07" db="EMBL/GenBank/DDBJ databases">
        <title>Pervasive Adenine N6-methylation of Active Genes in Fungi.</title>
        <authorList>
            <consortium name="DOE Joint Genome Institute"/>
            <person name="Mondo S.J."/>
            <person name="Dannebaum R.O."/>
            <person name="Kuo R.C."/>
            <person name="Labutti K."/>
            <person name="Haridas S."/>
            <person name="Kuo A."/>
            <person name="Salamov A."/>
            <person name="Ahrendt S.R."/>
            <person name="Lipzen A."/>
            <person name="Sullivan W."/>
            <person name="Andreopoulos W.B."/>
            <person name="Clum A."/>
            <person name="Lindquist E."/>
            <person name="Daum C."/>
            <person name="Ramamoorthy G.K."/>
            <person name="Gryganskyi A."/>
            <person name="Culley D."/>
            <person name="Magnuson J.K."/>
            <person name="James T.Y."/>
            <person name="O'Malley M.A."/>
            <person name="Stajich J.E."/>
            <person name="Spatafora J.W."/>
            <person name="Visel A."/>
            <person name="Grigoriev I.V."/>
        </authorList>
    </citation>
    <scope>NUCLEOTIDE SEQUENCE [LARGE SCALE GENOMIC DNA]</scope>
    <source>
        <strain evidence="1 2">NRRL 3116</strain>
    </source>
</reference>
<dbReference type="OrthoDB" id="2447396at2759"/>
<gene>
    <name evidence="1" type="ORF">BCR41DRAFT_375401</name>
</gene>
<protein>
    <submittedName>
        <fullName evidence="1">Uncharacterized protein</fullName>
    </submittedName>
</protein>
<organism evidence="1 2">
    <name type="scientific">Lobosporangium transversale</name>
    <dbReference type="NCBI Taxonomy" id="64571"/>
    <lineage>
        <taxon>Eukaryota</taxon>
        <taxon>Fungi</taxon>
        <taxon>Fungi incertae sedis</taxon>
        <taxon>Mucoromycota</taxon>
        <taxon>Mortierellomycotina</taxon>
        <taxon>Mortierellomycetes</taxon>
        <taxon>Mortierellales</taxon>
        <taxon>Mortierellaceae</taxon>
        <taxon>Lobosporangium</taxon>
    </lineage>
</organism>
<dbReference type="AlphaFoldDB" id="A0A1Y2G751"/>
<accession>A0A1Y2G751</accession>